<accession>A0ABQ6JIL9</accession>
<dbReference type="EMBL" id="BSUZ01000001">
    <property type="protein sequence ID" value="GMA88058.1"/>
    <property type="molecule type" value="Genomic_DNA"/>
</dbReference>
<comment type="caution">
    <text evidence="1">The sequence shown here is derived from an EMBL/GenBank/DDBJ whole genome shotgun (WGS) entry which is preliminary data.</text>
</comment>
<proteinExistence type="predicted"/>
<gene>
    <name evidence="1" type="ORF">GCM10025868_33080</name>
</gene>
<dbReference type="InterPro" id="IPR013207">
    <property type="entry name" value="LGFP"/>
</dbReference>
<evidence type="ECO:0000313" key="2">
    <source>
        <dbReference type="Proteomes" id="UP001157017"/>
    </source>
</evidence>
<dbReference type="Proteomes" id="UP001157017">
    <property type="component" value="Unassembled WGS sequence"/>
</dbReference>
<reference evidence="2" key="1">
    <citation type="journal article" date="2019" name="Int. J. Syst. Evol. Microbiol.">
        <title>The Global Catalogue of Microorganisms (GCM) 10K type strain sequencing project: providing services to taxonomists for standard genome sequencing and annotation.</title>
        <authorList>
            <consortium name="The Broad Institute Genomics Platform"/>
            <consortium name="The Broad Institute Genome Sequencing Center for Infectious Disease"/>
            <person name="Wu L."/>
            <person name="Ma J."/>
        </authorList>
    </citation>
    <scope>NUCLEOTIDE SEQUENCE [LARGE SCALE GENOMIC DNA]</scope>
    <source>
        <strain evidence="2">NBRC 108730</strain>
    </source>
</reference>
<sequence>MLGYPTGRRVTSKDGDGWVQAFEKGFTIDSDRTTTQVVHGAASTKWAALGRETSPLGYPTAARRAAADGGWLQPFEHGAVCDSPRTRTSAVVGAVHTEWRASGGEGGLLGYPHKDAVAGQGGGRGQWFEGGEIWARSGGRGFRITGPVLTAWRRAGYERGLGYPTDRAVSRRGGGVGQAFDRGRLWVRPGTITARAVTGRVLAAWRAAGSEAGRYGYPTSDTTTAADGTQRCTFEHGTITA</sequence>
<organism evidence="1 2">
    <name type="scientific">Angustibacter aerolatus</name>
    <dbReference type="NCBI Taxonomy" id="1162965"/>
    <lineage>
        <taxon>Bacteria</taxon>
        <taxon>Bacillati</taxon>
        <taxon>Actinomycetota</taxon>
        <taxon>Actinomycetes</taxon>
        <taxon>Kineosporiales</taxon>
        <taxon>Kineosporiaceae</taxon>
    </lineage>
</organism>
<name>A0ABQ6JIL9_9ACTN</name>
<evidence type="ECO:0008006" key="3">
    <source>
        <dbReference type="Google" id="ProtNLM"/>
    </source>
</evidence>
<evidence type="ECO:0000313" key="1">
    <source>
        <dbReference type="EMBL" id="GMA88058.1"/>
    </source>
</evidence>
<keyword evidence="2" id="KW-1185">Reference proteome</keyword>
<dbReference type="Pfam" id="PF08310">
    <property type="entry name" value="LGFP"/>
    <property type="match status" value="4"/>
</dbReference>
<protein>
    <recommendedName>
        <fullName evidence="3">LGFP repeat-containing protein</fullName>
    </recommendedName>
</protein>